<accession>A0A0G0Q6C5</accession>
<dbReference type="GO" id="GO:0005737">
    <property type="term" value="C:cytoplasm"/>
    <property type="evidence" value="ECO:0007669"/>
    <property type="project" value="UniProtKB-SubCell"/>
</dbReference>
<dbReference type="Pfam" id="PF11819">
    <property type="entry name" value="CUPID"/>
    <property type="match status" value="1"/>
</dbReference>
<evidence type="ECO:0000313" key="6">
    <source>
        <dbReference type="Proteomes" id="UP000034799"/>
    </source>
</evidence>
<dbReference type="STRING" id="1619100.UT34_C0001G0015"/>
<dbReference type="Gene3D" id="2.40.320.10">
    <property type="entry name" value="Hypothetical Protein Pfu-838710-001"/>
    <property type="match status" value="1"/>
</dbReference>
<evidence type="ECO:0000256" key="2">
    <source>
        <dbReference type="ARBA" id="ARBA00022490"/>
    </source>
</evidence>
<evidence type="ECO:0000259" key="4">
    <source>
        <dbReference type="PROSITE" id="PS51707"/>
    </source>
</evidence>
<dbReference type="InterPro" id="IPR021774">
    <property type="entry name" value="CUPID"/>
</dbReference>
<dbReference type="Proteomes" id="UP000034799">
    <property type="component" value="Unassembled WGS sequence"/>
</dbReference>
<dbReference type="SUPFAM" id="SSF55154">
    <property type="entry name" value="CYTH-like phosphatases"/>
    <property type="match status" value="1"/>
</dbReference>
<organism evidence="5 6">
    <name type="scientific">candidate division WS6 bacterium GW2011_GWF2_39_15</name>
    <dbReference type="NCBI Taxonomy" id="1619100"/>
    <lineage>
        <taxon>Bacteria</taxon>
        <taxon>Candidatus Dojkabacteria</taxon>
    </lineage>
</organism>
<comment type="subcellular location">
    <subcellularLocation>
        <location evidence="1">Cytoplasm</location>
    </subcellularLocation>
</comment>
<dbReference type="InterPro" id="IPR033469">
    <property type="entry name" value="CYTH-like_dom_sf"/>
</dbReference>
<dbReference type="AlphaFoldDB" id="A0A0G0Q6C5"/>
<feature type="domain" description="CYTH" evidence="4">
    <location>
        <begin position="1"/>
        <end position="162"/>
    </location>
</feature>
<dbReference type="EMBL" id="LBWK01000001">
    <property type="protein sequence ID" value="KKR05975.1"/>
    <property type="molecule type" value="Genomic_DNA"/>
</dbReference>
<evidence type="ECO:0000256" key="1">
    <source>
        <dbReference type="ARBA" id="ARBA00004496"/>
    </source>
</evidence>
<reference evidence="5 6" key="1">
    <citation type="journal article" date="2015" name="Nature">
        <title>rRNA introns, odd ribosomes, and small enigmatic genomes across a large radiation of phyla.</title>
        <authorList>
            <person name="Brown C.T."/>
            <person name="Hug L.A."/>
            <person name="Thomas B.C."/>
            <person name="Sharon I."/>
            <person name="Castelle C.J."/>
            <person name="Singh A."/>
            <person name="Wilkins M.J."/>
            <person name="Williams K.H."/>
            <person name="Banfield J.F."/>
        </authorList>
    </citation>
    <scope>NUCLEOTIDE SEQUENCE [LARGE SCALE GENOMIC DNA]</scope>
</reference>
<protein>
    <recommendedName>
        <fullName evidence="4">CYTH domain-containing protein</fullName>
    </recommendedName>
</protein>
<evidence type="ECO:0000313" key="5">
    <source>
        <dbReference type="EMBL" id="KKR05975.1"/>
    </source>
</evidence>
<keyword evidence="2" id="KW-0963">Cytoplasm</keyword>
<proteinExistence type="predicted"/>
<dbReference type="PROSITE" id="PS51707">
    <property type="entry name" value="CYTH"/>
    <property type="match status" value="1"/>
</dbReference>
<keyword evidence="3" id="KW-0175">Coiled coil</keyword>
<sequence length="174" mass="20827">MLEVERRFLLKYIPDNVREVEGTLMEDYMILTGEIHPHLRLRRKGNHYELTKKYQRDVNEKKLEMIEETIILDQREFEALRHLQTKSQKKFRYRFAQGKYTAELDLWTEDLNGLGIVEFEFDSKEEALAFHPPDYCLVEVTDMEWLAGGMISGRRYSELENQLSKLDYNPVFLT</sequence>
<dbReference type="InterPro" id="IPR023577">
    <property type="entry name" value="CYTH_domain"/>
</dbReference>
<comment type="caution">
    <text evidence="5">The sequence shown here is derived from an EMBL/GenBank/DDBJ whole genome shotgun (WGS) entry which is preliminary data.</text>
</comment>
<gene>
    <name evidence="5" type="ORF">UT34_C0001G0015</name>
</gene>
<name>A0A0G0Q6C5_9BACT</name>
<evidence type="ECO:0000256" key="3">
    <source>
        <dbReference type="ARBA" id="ARBA00023054"/>
    </source>
</evidence>